<dbReference type="AlphaFoldDB" id="A0A3N1GKN9"/>
<keyword evidence="2" id="KW-0238">DNA-binding</keyword>
<feature type="domain" description="HTH hxlR-type" evidence="4">
    <location>
        <begin position="21"/>
        <end position="116"/>
    </location>
</feature>
<gene>
    <name evidence="5" type="ORF">EDD30_3706</name>
</gene>
<keyword evidence="1" id="KW-0805">Transcription regulation</keyword>
<evidence type="ECO:0000256" key="2">
    <source>
        <dbReference type="ARBA" id="ARBA00023125"/>
    </source>
</evidence>
<dbReference type="Gene3D" id="1.10.10.10">
    <property type="entry name" value="Winged helix-like DNA-binding domain superfamily/Winged helix DNA-binding domain"/>
    <property type="match status" value="1"/>
</dbReference>
<proteinExistence type="predicted"/>
<dbReference type="PANTHER" id="PTHR33204">
    <property type="entry name" value="TRANSCRIPTIONAL REGULATOR, MARR FAMILY"/>
    <property type="match status" value="1"/>
</dbReference>
<evidence type="ECO:0000259" key="4">
    <source>
        <dbReference type="PROSITE" id="PS51118"/>
    </source>
</evidence>
<accession>A0A3N1GKN9</accession>
<comment type="caution">
    <text evidence="5">The sequence shown here is derived from an EMBL/GenBank/DDBJ whole genome shotgun (WGS) entry which is preliminary data.</text>
</comment>
<dbReference type="OrthoDB" id="9792527at2"/>
<name>A0A3N1GKN9_9ACTN</name>
<organism evidence="5 6">
    <name type="scientific">Couchioplanes caeruleus</name>
    <dbReference type="NCBI Taxonomy" id="56438"/>
    <lineage>
        <taxon>Bacteria</taxon>
        <taxon>Bacillati</taxon>
        <taxon>Actinomycetota</taxon>
        <taxon>Actinomycetes</taxon>
        <taxon>Micromonosporales</taxon>
        <taxon>Micromonosporaceae</taxon>
        <taxon>Couchioplanes</taxon>
    </lineage>
</organism>
<dbReference type="GO" id="GO:0003677">
    <property type="term" value="F:DNA binding"/>
    <property type="evidence" value="ECO:0007669"/>
    <property type="project" value="UniProtKB-KW"/>
</dbReference>
<evidence type="ECO:0000256" key="1">
    <source>
        <dbReference type="ARBA" id="ARBA00023015"/>
    </source>
</evidence>
<dbReference type="EMBL" id="RJKL01000001">
    <property type="protein sequence ID" value="ROP30842.1"/>
    <property type="molecule type" value="Genomic_DNA"/>
</dbReference>
<dbReference type="Pfam" id="PF01638">
    <property type="entry name" value="HxlR"/>
    <property type="match status" value="1"/>
</dbReference>
<protein>
    <submittedName>
        <fullName evidence="5">HxlR family transcriptional regulator</fullName>
    </submittedName>
</protein>
<dbReference type="PROSITE" id="PS51118">
    <property type="entry name" value="HTH_HXLR"/>
    <property type="match status" value="1"/>
</dbReference>
<evidence type="ECO:0000256" key="3">
    <source>
        <dbReference type="ARBA" id="ARBA00023163"/>
    </source>
</evidence>
<reference evidence="5 6" key="1">
    <citation type="submission" date="2018-11" db="EMBL/GenBank/DDBJ databases">
        <title>Sequencing the genomes of 1000 actinobacteria strains.</title>
        <authorList>
            <person name="Klenk H.-P."/>
        </authorList>
    </citation>
    <scope>NUCLEOTIDE SEQUENCE [LARGE SCALE GENOMIC DNA]</scope>
    <source>
        <strain evidence="5 6">DSM 43634</strain>
    </source>
</reference>
<dbReference type="InterPro" id="IPR036388">
    <property type="entry name" value="WH-like_DNA-bd_sf"/>
</dbReference>
<evidence type="ECO:0000313" key="6">
    <source>
        <dbReference type="Proteomes" id="UP000271683"/>
    </source>
</evidence>
<dbReference type="SUPFAM" id="SSF46785">
    <property type="entry name" value="Winged helix' DNA-binding domain"/>
    <property type="match status" value="1"/>
</dbReference>
<dbReference type="InterPro" id="IPR002577">
    <property type="entry name" value="HTH_HxlR"/>
</dbReference>
<keyword evidence="3" id="KW-0804">Transcription</keyword>
<dbReference type="Proteomes" id="UP000271683">
    <property type="component" value="Unassembled WGS sequence"/>
</dbReference>
<evidence type="ECO:0000313" key="5">
    <source>
        <dbReference type="EMBL" id="ROP30842.1"/>
    </source>
</evidence>
<sequence>MIQYGFRTSIGGVGAGYGQFCAVARALEVLGERWTLLVVRELLLGAGRFSELQRGLPRISRTMLTQRLRELERAGLVLRTAGAGGPAYALTPAGRALEPVLRELGAWAYEWDRRGLQPEHLDPEMLVWDLRRRLHPDRLPTALTVVQLTFRVRPEGPYYLHARRPDVTLCTDSGGHPVALHVDADLEALTRFWLGERQWGQLLRAEDVRLAGPATLRRAFPTWFSGYALRP</sequence>
<dbReference type="PANTHER" id="PTHR33204:SF18">
    <property type="entry name" value="TRANSCRIPTIONAL REGULATORY PROTEIN"/>
    <property type="match status" value="1"/>
</dbReference>
<dbReference type="InterPro" id="IPR036390">
    <property type="entry name" value="WH_DNA-bd_sf"/>
</dbReference>